<evidence type="ECO:0000313" key="9">
    <source>
        <dbReference type="EMBL" id="KAK3105344.1"/>
    </source>
</evidence>
<evidence type="ECO:0000259" key="8">
    <source>
        <dbReference type="PROSITE" id="PS51462"/>
    </source>
</evidence>
<keyword evidence="4" id="KW-0378">Hydrolase</keyword>
<evidence type="ECO:0000256" key="1">
    <source>
        <dbReference type="ARBA" id="ARBA00001936"/>
    </source>
</evidence>
<dbReference type="Proteomes" id="UP001186944">
    <property type="component" value="Unassembled WGS sequence"/>
</dbReference>
<dbReference type="CDD" id="cd03426">
    <property type="entry name" value="NUDIX_CoAse_Nudt7"/>
    <property type="match status" value="1"/>
</dbReference>
<comment type="caution">
    <text evidence="9">The sequence shown here is derived from an EMBL/GenBank/DDBJ whole genome shotgun (WGS) entry which is preliminary data.</text>
</comment>
<reference evidence="9" key="1">
    <citation type="submission" date="2019-08" db="EMBL/GenBank/DDBJ databases">
        <title>The improved chromosome-level genome for the pearl oyster Pinctada fucata martensii using PacBio sequencing and Hi-C.</title>
        <authorList>
            <person name="Zheng Z."/>
        </authorList>
    </citation>
    <scope>NUCLEOTIDE SEQUENCE</scope>
    <source>
        <strain evidence="9">ZZ-2019</strain>
        <tissue evidence="9">Adductor muscle</tissue>
    </source>
</reference>
<dbReference type="GO" id="GO:0046872">
    <property type="term" value="F:metal ion binding"/>
    <property type="evidence" value="ECO:0007669"/>
    <property type="project" value="UniProtKB-KW"/>
</dbReference>
<evidence type="ECO:0000256" key="4">
    <source>
        <dbReference type="ARBA" id="ARBA00022801"/>
    </source>
</evidence>
<evidence type="ECO:0000313" key="10">
    <source>
        <dbReference type="Proteomes" id="UP001186944"/>
    </source>
</evidence>
<evidence type="ECO:0000256" key="2">
    <source>
        <dbReference type="ARBA" id="ARBA00001946"/>
    </source>
</evidence>
<keyword evidence="7" id="KW-1133">Transmembrane helix</keyword>
<dbReference type="SUPFAM" id="SSF55811">
    <property type="entry name" value="Nudix"/>
    <property type="match status" value="1"/>
</dbReference>
<dbReference type="AlphaFoldDB" id="A0AA88YH00"/>
<protein>
    <recommendedName>
        <fullName evidence="8">Nudix hydrolase domain-containing protein</fullName>
    </recommendedName>
</protein>
<comment type="cofactor">
    <cofactor evidence="1">
        <name>Mn(2+)</name>
        <dbReference type="ChEBI" id="CHEBI:29035"/>
    </cofactor>
</comment>
<evidence type="ECO:0000256" key="3">
    <source>
        <dbReference type="ARBA" id="ARBA00022723"/>
    </source>
</evidence>
<keyword evidence="7" id="KW-0812">Transmembrane</keyword>
<keyword evidence="3" id="KW-0479">Metal-binding</keyword>
<organism evidence="9 10">
    <name type="scientific">Pinctada imbricata</name>
    <name type="common">Atlantic pearl-oyster</name>
    <name type="synonym">Pinctada martensii</name>
    <dbReference type="NCBI Taxonomy" id="66713"/>
    <lineage>
        <taxon>Eukaryota</taxon>
        <taxon>Metazoa</taxon>
        <taxon>Spiralia</taxon>
        <taxon>Lophotrochozoa</taxon>
        <taxon>Mollusca</taxon>
        <taxon>Bivalvia</taxon>
        <taxon>Autobranchia</taxon>
        <taxon>Pteriomorphia</taxon>
        <taxon>Pterioida</taxon>
        <taxon>Pterioidea</taxon>
        <taxon>Pteriidae</taxon>
        <taxon>Pinctada</taxon>
    </lineage>
</organism>
<keyword evidence="10" id="KW-1185">Reference proteome</keyword>
<accession>A0AA88YH00</accession>
<dbReference type="Gene3D" id="3.90.79.10">
    <property type="entry name" value="Nucleoside Triphosphate Pyrophosphohydrolase"/>
    <property type="match status" value="1"/>
</dbReference>
<dbReference type="InterPro" id="IPR015797">
    <property type="entry name" value="NUDIX_hydrolase-like_dom_sf"/>
</dbReference>
<gene>
    <name evidence="9" type="ORF">FSP39_023050</name>
</gene>
<dbReference type="InterPro" id="IPR000086">
    <property type="entry name" value="NUDIX_hydrolase_dom"/>
</dbReference>
<dbReference type="Pfam" id="PF00293">
    <property type="entry name" value="NUDIX"/>
    <property type="match status" value="1"/>
</dbReference>
<sequence>MFSEENKSRVQKKLETLEPIRRVKVQENPRCAAVLIVMCYVDGTPGLLYMERSNQLRQHRGEICFPGGMAESSDTDIIHTALRETREEIGLHIERDQVWGVMQNIPSREYLFHFVQQDGAILVTPVVAFAGNVDLTKLILDKKEVESVFVQSLSSLCDPHNARYTQFRSGNGYTIPVFLGAHRIWGLSAIITHMFLHILAPGLYTFRLRHRT</sequence>
<name>A0AA88YH00_PINIB</name>
<dbReference type="PANTHER" id="PTHR12992">
    <property type="entry name" value="NUDIX HYDROLASE"/>
    <property type="match status" value="1"/>
</dbReference>
<dbReference type="EMBL" id="VSWD01000004">
    <property type="protein sequence ID" value="KAK3105344.1"/>
    <property type="molecule type" value="Genomic_DNA"/>
</dbReference>
<comment type="cofactor">
    <cofactor evidence="2">
        <name>Mg(2+)</name>
        <dbReference type="ChEBI" id="CHEBI:18420"/>
    </cofactor>
</comment>
<keyword evidence="7" id="KW-0472">Membrane</keyword>
<evidence type="ECO:0000256" key="5">
    <source>
        <dbReference type="ARBA" id="ARBA00022842"/>
    </source>
</evidence>
<evidence type="ECO:0000256" key="7">
    <source>
        <dbReference type="SAM" id="Phobius"/>
    </source>
</evidence>
<dbReference type="PROSITE" id="PS51462">
    <property type="entry name" value="NUDIX"/>
    <property type="match status" value="1"/>
</dbReference>
<proteinExistence type="predicted"/>
<keyword evidence="6" id="KW-0464">Manganese</keyword>
<feature type="domain" description="Nudix hydrolase" evidence="8">
    <location>
        <begin position="29"/>
        <end position="174"/>
    </location>
</feature>
<feature type="transmembrane region" description="Helical" evidence="7">
    <location>
        <begin position="184"/>
        <end position="206"/>
    </location>
</feature>
<evidence type="ECO:0000256" key="6">
    <source>
        <dbReference type="ARBA" id="ARBA00023211"/>
    </source>
</evidence>
<dbReference type="InterPro" id="IPR045121">
    <property type="entry name" value="CoAse"/>
</dbReference>
<keyword evidence="5" id="KW-0460">Magnesium</keyword>
<dbReference type="GO" id="GO:0010945">
    <property type="term" value="F:coenzyme A diphosphatase activity"/>
    <property type="evidence" value="ECO:0007669"/>
    <property type="project" value="InterPro"/>
</dbReference>
<dbReference type="PANTHER" id="PTHR12992:SF11">
    <property type="entry name" value="MITOCHONDRIAL COENZYME A DIPHOSPHATASE NUDT8"/>
    <property type="match status" value="1"/>
</dbReference>